<dbReference type="Proteomes" id="UP000644140">
    <property type="component" value="Chromosome"/>
</dbReference>
<dbReference type="RefSeq" id="WP_120365282.1">
    <property type="nucleotide sequence ID" value="NZ_CP092085.1"/>
</dbReference>
<dbReference type="AlphaFoldDB" id="A0A8I1ALQ9"/>
<name>A0A8I1ALQ9_ACIBZ</name>
<dbReference type="Pfam" id="PF24729">
    <property type="entry name" value="Acb2_Tad1_hairpin"/>
    <property type="match status" value="1"/>
</dbReference>
<feature type="domain" description="Acb2/Tad1 hairpin" evidence="2">
    <location>
        <begin position="8"/>
        <end position="96"/>
    </location>
</feature>
<evidence type="ECO:0000256" key="1">
    <source>
        <dbReference type="ARBA" id="ARBA00022741"/>
    </source>
</evidence>
<dbReference type="EMBL" id="CP092085">
    <property type="protein sequence ID" value="UUN99203.1"/>
    <property type="molecule type" value="Genomic_DNA"/>
</dbReference>
<keyword evidence="1" id="KW-0547">Nucleotide-binding</keyword>
<dbReference type="GO" id="GO:0000166">
    <property type="term" value="F:nucleotide binding"/>
    <property type="evidence" value="ECO:0007669"/>
    <property type="project" value="UniProtKB-KW"/>
</dbReference>
<gene>
    <name evidence="3" type="ORF">I9054_007060</name>
</gene>
<reference evidence="3" key="1">
    <citation type="submission" date="2022-02" db="EMBL/GenBank/DDBJ databases">
        <title>Characterization of Tn125 harboring carbapenem-resistant Acinetobacter bereziniae clinical isolates.</title>
        <authorList>
            <person name="Wong N.-K."/>
            <person name="Pan Q."/>
        </authorList>
    </citation>
    <scope>NUCLEOTIDE SEQUENCE</scope>
    <source>
        <strain evidence="3">GD03393</strain>
    </source>
</reference>
<sequence>MENQHRKITGYRELNTEEIALMNEIKELGPQIEAMIIKVQAHIKKQRDSCCIIEQFQEITDQETYDRLNDATPERFAAMAKTEFQTGLMYLVRSVAQPTTF</sequence>
<organism evidence="3 4">
    <name type="scientific">Acinetobacter bereziniae</name>
    <name type="common">Acinetobacter genomosp. 10</name>
    <dbReference type="NCBI Taxonomy" id="106648"/>
    <lineage>
        <taxon>Bacteria</taxon>
        <taxon>Pseudomonadati</taxon>
        <taxon>Pseudomonadota</taxon>
        <taxon>Gammaproteobacteria</taxon>
        <taxon>Moraxellales</taxon>
        <taxon>Moraxellaceae</taxon>
        <taxon>Acinetobacter</taxon>
    </lineage>
</organism>
<evidence type="ECO:0000313" key="3">
    <source>
        <dbReference type="EMBL" id="UUN99203.1"/>
    </source>
</evidence>
<dbReference type="InterPro" id="IPR056098">
    <property type="entry name" value="Acb2/Tad1_hairpin"/>
</dbReference>
<proteinExistence type="predicted"/>
<evidence type="ECO:0000313" key="4">
    <source>
        <dbReference type="Proteomes" id="UP000644140"/>
    </source>
</evidence>
<accession>A0A8I1ALQ9</accession>
<evidence type="ECO:0000259" key="2">
    <source>
        <dbReference type="Pfam" id="PF24729"/>
    </source>
</evidence>
<protein>
    <recommendedName>
        <fullName evidence="2">Acb2/Tad1 hairpin domain-containing protein</fullName>
    </recommendedName>
</protein>